<dbReference type="InterPro" id="IPR007307">
    <property type="entry name" value="Ltv1"/>
</dbReference>
<dbReference type="PANTHER" id="PTHR21531">
    <property type="entry name" value="LOW-TEMPERATURE VIABILITY PROTEIN LTV1-RELATED"/>
    <property type="match status" value="1"/>
</dbReference>
<proteinExistence type="inferred from homology"/>
<name>A0A7N2KSK3_QUELO</name>
<reference evidence="4" key="1">
    <citation type="journal article" date="2016" name="G3 (Bethesda)">
        <title>First Draft Assembly and Annotation of the Genome of a California Endemic Oak Quercus lobata Nee (Fagaceae).</title>
        <authorList>
            <person name="Sork V.L."/>
            <person name="Fitz-Gibbon S.T."/>
            <person name="Puiu D."/>
            <person name="Crepeau M."/>
            <person name="Gugger P.F."/>
            <person name="Sherman R."/>
            <person name="Stevens K."/>
            <person name="Langley C.H."/>
            <person name="Pellegrini M."/>
            <person name="Salzberg S.L."/>
        </authorList>
    </citation>
    <scope>NUCLEOTIDE SEQUENCE [LARGE SCALE GENOMIC DNA]</scope>
    <source>
        <strain evidence="4">cv. SW786</strain>
    </source>
</reference>
<dbReference type="EnsemblPlants" id="QL02p010726:mrna">
    <property type="protein sequence ID" value="QL02p010726:mrna"/>
    <property type="gene ID" value="QL02p010726"/>
</dbReference>
<evidence type="ECO:0000256" key="1">
    <source>
        <dbReference type="ARBA" id="ARBA00009078"/>
    </source>
</evidence>
<protein>
    <submittedName>
        <fullName evidence="3">Uncharacterized protein</fullName>
    </submittedName>
</protein>
<dbReference type="AlphaFoldDB" id="A0A7N2KSK3"/>
<dbReference type="PANTHER" id="PTHR21531:SF0">
    <property type="entry name" value="PROTEIN LTV1 HOMOLOG"/>
    <property type="match status" value="1"/>
</dbReference>
<feature type="region of interest" description="Disordered" evidence="2">
    <location>
        <begin position="49"/>
        <end position="95"/>
    </location>
</feature>
<dbReference type="Proteomes" id="UP000594261">
    <property type="component" value="Chromosome 2"/>
</dbReference>
<reference evidence="3" key="2">
    <citation type="submission" date="2021-01" db="UniProtKB">
        <authorList>
            <consortium name="EnsemblPlants"/>
        </authorList>
    </citation>
    <scope>IDENTIFICATION</scope>
</reference>
<comment type="similarity">
    <text evidence="1">Belongs to the LTV1 family.</text>
</comment>
<evidence type="ECO:0000256" key="2">
    <source>
        <dbReference type="SAM" id="MobiDB-lite"/>
    </source>
</evidence>
<organism evidence="3 4">
    <name type="scientific">Quercus lobata</name>
    <name type="common">Valley oak</name>
    <dbReference type="NCBI Taxonomy" id="97700"/>
    <lineage>
        <taxon>Eukaryota</taxon>
        <taxon>Viridiplantae</taxon>
        <taxon>Streptophyta</taxon>
        <taxon>Embryophyta</taxon>
        <taxon>Tracheophyta</taxon>
        <taxon>Spermatophyta</taxon>
        <taxon>Magnoliopsida</taxon>
        <taxon>eudicotyledons</taxon>
        <taxon>Gunneridae</taxon>
        <taxon>Pentapetalae</taxon>
        <taxon>rosids</taxon>
        <taxon>fabids</taxon>
        <taxon>Fagales</taxon>
        <taxon>Fagaceae</taxon>
        <taxon>Quercus</taxon>
    </lineage>
</organism>
<evidence type="ECO:0000313" key="3">
    <source>
        <dbReference type="EnsemblPlants" id="QL02p010726:mrna"/>
    </source>
</evidence>
<keyword evidence="4" id="KW-1185">Reference proteome</keyword>
<dbReference type="InParanoid" id="A0A7N2KSK3"/>
<feature type="compositionally biased region" description="Acidic residues" evidence="2">
    <location>
        <begin position="70"/>
        <end position="79"/>
    </location>
</feature>
<dbReference type="Gramene" id="QL02p010726:mrna">
    <property type="protein sequence ID" value="QL02p010726:mrna"/>
    <property type="gene ID" value="QL02p010726"/>
</dbReference>
<feature type="compositionally biased region" description="Acidic residues" evidence="2">
    <location>
        <begin position="54"/>
        <end position="63"/>
    </location>
</feature>
<sequence length="636" mass="70147">MGRKKKFIDKKKSATFQLIARDSSDPIYDDSPGNDRVFVRIDNNPVSIFAGSGEYEDEGEGDSDSIFADAPEDNNDNEADDRVFGTPAARPSRKPLPENVRKEILELGFPDDGYNYLKHLREIKNTGGGSAYYQNPKAKLEELPRDVKAYDASRVRISGGDGDSNEKSIFSVASKTVGVRLQKAVDPDVAALLDDSDLSRFASDDEDLEEDFVVQANLAEEEEEEEVDNRLNIVEEIEEKPKNEVDKAGALGQQEVVDSLVFQNGVGNQLVKEGDEIVGDKPRAPRLLDEQFDLMIAYLGCVKMLNFSIVILDLRMNDQCYQISMPLTTLLPPPPPFSIPTTQPAPIPPLLPPVPQPLNLSPPQFPGFFPLPFPPPFSFLPYHPFCPPLNSALSTPPSSVLPLHPPPLPRPTNTNNISLTPLPNNVPLPISVPKLSPQVRGGSIGSFRIDSKSFSFSFDGGRADSYAIHESRWNFKSSVRLSRKGMKWVLSCFVDIRDWVPGKDLLYKHFRENNKFFEFRASDSFLAGSNTVGVEGRISGGAAAGGQMDGGGLDGKKLFNTGNQRKLRNFENSRAYLGHNVFKGEADAVPKRSERLAGWLSVLMVEEGYMADMRSQNKGLLAVLRGQKGWLAGCQS</sequence>
<dbReference type="GO" id="GO:0042274">
    <property type="term" value="P:ribosomal small subunit biogenesis"/>
    <property type="evidence" value="ECO:0007669"/>
    <property type="project" value="InterPro"/>
</dbReference>
<accession>A0A7N2KSK3</accession>
<dbReference type="GO" id="GO:0005829">
    <property type="term" value="C:cytosol"/>
    <property type="evidence" value="ECO:0007669"/>
    <property type="project" value="TreeGrafter"/>
</dbReference>
<dbReference type="GO" id="GO:0005634">
    <property type="term" value="C:nucleus"/>
    <property type="evidence" value="ECO:0007669"/>
    <property type="project" value="TreeGrafter"/>
</dbReference>
<dbReference type="GO" id="GO:0030688">
    <property type="term" value="C:preribosome, small subunit precursor"/>
    <property type="evidence" value="ECO:0007669"/>
    <property type="project" value="TreeGrafter"/>
</dbReference>
<dbReference type="Pfam" id="PF04180">
    <property type="entry name" value="LTV"/>
    <property type="match status" value="1"/>
</dbReference>
<evidence type="ECO:0000313" key="4">
    <source>
        <dbReference type="Proteomes" id="UP000594261"/>
    </source>
</evidence>
<dbReference type="GO" id="GO:0000056">
    <property type="term" value="P:ribosomal small subunit export from nucleus"/>
    <property type="evidence" value="ECO:0007669"/>
    <property type="project" value="TreeGrafter"/>
</dbReference>